<comment type="caution">
    <text evidence="2">The sequence shown here is derived from an EMBL/GenBank/DDBJ whole genome shotgun (WGS) entry which is preliminary data.</text>
</comment>
<protein>
    <submittedName>
        <fullName evidence="2">Putative redox protein</fullName>
    </submittedName>
</protein>
<dbReference type="Pfam" id="PF02566">
    <property type="entry name" value="OsmC"/>
    <property type="match status" value="1"/>
</dbReference>
<dbReference type="PANTHER" id="PTHR39624:SF2">
    <property type="entry name" value="OSMC-LIKE PROTEIN"/>
    <property type="match status" value="1"/>
</dbReference>
<dbReference type="InterPro" id="IPR029058">
    <property type="entry name" value="AB_hydrolase_fold"/>
</dbReference>
<dbReference type="InterPro" id="IPR015946">
    <property type="entry name" value="KH_dom-like_a/b"/>
</dbReference>
<dbReference type="InterPro" id="IPR003718">
    <property type="entry name" value="OsmC/Ohr_fam"/>
</dbReference>
<sequence length="405" mass="44883">MKSEKIFFENADGEKLSGRIDFPLARPAKAFVLFAHCFTCSKNLKAVDNICDALTQNGMAVLRFDFTGLGQSEGAFADTNFSSNLNDLVKAYEYLNEHHQAPQILMGHSLGGAAVLHVAGQMEAVNAVVTIAAPADPTHVKKLFSEDEEKLKENGEAEVNIGGRPFKMKKQFLDDLEAQDSKEVIHNLDKALLILHSPQDEIVGIDNAAEIYENAMHPKSFITLDGSDHLMSDPENSRYVGSIVGPWASRYLTDQQAPEVAPEGEVWTRIGSEGFFTEISAGKHPLIADEPKNSGGTDLGPSPYDYLLSALGTCTAMTLRMYADHKKLDLKEVRVKLTHKKIHAQDGENSEEKKNKIDRIARKVILEGELTDEQRKRLIEIADKCPVHKTLEGRPKIETQEVKDF</sequence>
<dbReference type="Gene3D" id="3.40.50.1820">
    <property type="entry name" value="alpha/beta hydrolase"/>
    <property type="match status" value="1"/>
</dbReference>
<reference evidence="2 3" key="1">
    <citation type="submission" date="2018-07" db="EMBL/GenBank/DDBJ databases">
        <title>Genomic Encyclopedia of Type Strains, Phase IV (KMG-IV): sequencing the most valuable type-strain genomes for metagenomic binning, comparative biology and taxonomic classification.</title>
        <authorList>
            <person name="Goeker M."/>
        </authorList>
    </citation>
    <scope>NUCLEOTIDE SEQUENCE [LARGE SCALE GENOMIC DNA]</scope>
    <source>
        <strain evidence="2 3">DSM 4134</strain>
    </source>
</reference>
<evidence type="ECO:0000313" key="2">
    <source>
        <dbReference type="EMBL" id="REE01770.1"/>
    </source>
</evidence>
<dbReference type="RefSeq" id="WP_115867044.1">
    <property type="nucleotide sequence ID" value="NZ_QREG01000003.1"/>
</dbReference>
<feature type="domain" description="Serine aminopeptidase S33" evidence="1">
    <location>
        <begin position="28"/>
        <end position="134"/>
    </location>
</feature>
<gene>
    <name evidence="2" type="ORF">C7460_103287</name>
</gene>
<dbReference type="PANTHER" id="PTHR39624">
    <property type="entry name" value="PROTEIN INVOLVED IN RIMO-MEDIATED BETA-METHYLTHIOLATION OF RIBOSOMAL PROTEIN S12 YCAO"/>
    <property type="match status" value="1"/>
</dbReference>
<organism evidence="2 3">
    <name type="scientific">Marinoscillum furvescens DSM 4134</name>
    <dbReference type="NCBI Taxonomy" id="1122208"/>
    <lineage>
        <taxon>Bacteria</taxon>
        <taxon>Pseudomonadati</taxon>
        <taxon>Bacteroidota</taxon>
        <taxon>Cytophagia</taxon>
        <taxon>Cytophagales</taxon>
        <taxon>Reichenbachiellaceae</taxon>
        <taxon>Marinoscillum</taxon>
    </lineage>
</organism>
<accession>A0A3D9L6G6</accession>
<dbReference type="SUPFAM" id="SSF53474">
    <property type="entry name" value="alpha/beta-Hydrolases"/>
    <property type="match status" value="1"/>
</dbReference>
<evidence type="ECO:0000259" key="1">
    <source>
        <dbReference type="Pfam" id="PF12146"/>
    </source>
</evidence>
<keyword evidence="3" id="KW-1185">Reference proteome</keyword>
<dbReference type="InterPro" id="IPR036102">
    <property type="entry name" value="OsmC/Ohrsf"/>
</dbReference>
<dbReference type="AlphaFoldDB" id="A0A3D9L6G6"/>
<dbReference type="InterPro" id="IPR022742">
    <property type="entry name" value="Hydrolase_4"/>
</dbReference>
<dbReference type="EMBL" id="QREG01000003">
    <property type="protein sequence ID" value="REE01770.1"/>
    <property type="molecule type" value="Genomic_DNA"/>
</dbReference>
<dbReference type="Gene3D" id="3.30.300.20">
    <property type="match status" value="1"/>
</dbReference>
<name>A0A3D9L6G6_MARFU</name>
<dbReference type="OrthoDB" id="9791538at2"/>
<proteinExistence type="predicted"/>
<dbReference type="SUPFAM" id="SSF82784">
    <property type="entry name" value="OsmC-like"/>
    <property type="match status" value="1"/>
</dbReference>
<dbReference type="Proteomes" id="UP000256779">
    <property type="component" value="Unassembled WGS sequence"/>
</dbReference>
<evidence type="ECO:0000313" key="3">
    <source>
        <dbReference type="Proteomes" id="UP000256779"/>
    </source>
</evidence>
<dbReference type="Pfam" id="PF12146">
    <property type="entry name" value="Hydrolase_4"/>
    <property type="match status" value="1"/>
</dbReference>